<dbReference type="RefSeq" id="WP_059285922.1">
    <property type="nucleotide sequence ID" value="NZ_LNQU01000047.1"/>
</dbReference>
<dbReference type="CDD" id="cd01949">
    <property type="entry name" value="GGDEF"/>
    <property type="match status" value="1"/>
</dbReference>
<evidence type="ECO:0000313" key="6">
    <source>
        <dbReference type="Proteomes" id="UP000248395"/>
    </source>
</evidence>
<dbReference type="InterPro" id="IPR029787">
    <property type="entry name" value="Nucleotide_cyclase"/>
</dbReference>
<feature type="transmembrane region" description="Helical" evidence="3">
    <location>
        <begin position="75"/>
        <end position="97"/>
    </location>
</feature>
<dbReference type="Pfam" id="PF00990">
    <property type="entry name" value="GGDEF"/>
    <property type="match status" value="1"/>
</dbReference>
<keyword evidence="6" id="KW-1185">Reference proteome</keyword>
<gene>
    <name evidence="5" type="ORF">DFR38_13312</name>
</gene>
<dbReference type="GO" id="GO:0052621">
    <property type="term" value="F:diguanylate cyclase activity"/>
    <property type="evidence" value="ECO:0007669"/>
    <property type="project" value="UniProtKB-EC"/>
</dbReference>
<evidence type="ECO:0000256" key="3">
    <source>
        <dbReference type="SAM" id="Phobius"/>
    </source>
</evidence>
<dbReference type="FunFam" id="3.30.70.270:FF:000001">
    <property type="entry name" value="Diguanylate cyclase domain protein"/>
    <property type="match status" value="1"/>
</dbReference>
<dbReference type="OrthoDB" id="9813903at2"/>
<dbReference type="SMART" id="SM00267">
    <property type="entry name" value="GGDEF"/>
    <property type="match status" value="1"/>
</dbReference>
<feature type="transmembrane region" description="Helical" evidence="3">
    <location>
        <begin position="49"/>
        <end position="69"/>
    </location>
</feature>
<sequence length="382" mass="42520">MRITHTIWRRILGLLPGEIASNETGWLLSPHQHMPLLQQRRALMLVNRVRLFSLLFALLTPLWIVVDVMTLPSGLWQMLATMRVLATIAFVGLVLWCPQDGQLSGAYRGMTLLFAIPTLFYIGSHLLMTQYHLEGVSAAIGTGYAFLPFVLLAAFSIFPLTLIENLAFATPVLLAYAIAWALDWSVASWPSFGGEFWLLSLLASVSSLASISQLAFIIALVGQTIRDPLTTAFSRRSGIEMLELQLVNAERNQMPLAIAFIDLDHFKSINDAFGHAAGDKTLKQLVQKTLACMRRGDVLVRWGGEEFLLLMPNTDMIQARLALDRLRQQGLGLRPDGTPLTASIGLAERLADKCNHRRQLVEIADARMYQAKQQGRDRVVSD</sequence>
<evidence type="ECO:0000313" key="5">
    <source>
        <dbReference type="EMBL" id="PXX38813.1"/>
    </source>
</evidence>
<protein>
    <recommendedName>
        <fullName evidence="1">diguanylate cyclase</fullName>
        <ecNumber evidence="1">2.7.7.65</ecNumber>
    </recommendedName>
</protein>
<dbReference type="PANTHER" id="PTHR45138:SF9">
    <property type="entry name" value="DIGUANYLATE CYCLASE DGCM-RELATED"/>
    <property type="match status" value="1"/>
</dbReference>
<feature type="transmembrane region" description="Helical" evidence="3">
    <location>
        <begin position="196"/>
        <end position="221"/>
    </location>
</feature>
<dbReference type="EMBL" id="QJKC01000033">
    <property type="protein sequence ID" value="PXX38813.1"/>
    <property type="molecule type" value="Genomic_DNA"/>
</dbReference>
<comment type="catalytic activity">
    <reaction evidence="2">
        <text>2 GTP = 3',3'-c-di-GMP + 2 diphosphate</text>
        <dbReference type="Rhea" id="RHEA:24898"/>
        <dbReference type="ChEBI" id="CHEBI:33019"/>
        <dbReference type="ChEBI" id="CHEBI:37565"/>
        <dbReference type="ChEBI" id="CHEBI:58805"/>
        <dbReference type="EC" id="2.7.7.65"/>
    </reaction>
</comment>
<dbReference type="EC" id="2.7.7.65" evidence="1"/>
<organism evidence="5 6">
    <name type="scientific">Aquitalea magnusonii</name>
    <dbReference type="NCBI Taxonomy" id="332411"/>
    <lineage>
        <taxon>Bacteria</taxon>
        <taxon>Pseudomonadati</taxon>
        <taxon>Pseudomonadota</taxon>
        <taxon>Betaproteobacteria</taxon>
        <taxon>Neisseriales</taxon>
        <taxon>Chromobacteriaceae</taxon>
        <taxon>Aquitalea</taxon>
    </lineage>
</organism>
<dbReference type="InterPro" id="IPR043128">
    <property type="entry name" value="Rev_trsase/Diguanyl_cyclase"/>
</dbReference>
<dbReference type="NCBIfam" id="TIGR00254">
    <property type="entry name" value="GGDEF"/>
    <property type="match status" value="1"/>
</dbReference>
<feature type="domain" description="GGDEF" evidence="4">
    <location>
        <begin position="254"/>
        <end position="382"/>
    </location>
</feature>
<keyword evidence="3" id="KW-0472">Membrane</keyword>
<dbReference type="AlphaFoldDB" id="A0A318IUW7"/>
<evidence type="ECO:0000256" key="1">
    <source>
        <dbReference type="ARBA" id="ARBA00012528"/>
    </source>
</evidence>
<dbReference type="PANTHER" id="PTHR45138">
    <property type="entry name" value="REGULATORY COMPONENTS OF SENSORY TRANSDUCTION SYSTEM"/>
    <property type="match status" value="1"/>
</dbReference>
<comment type="caution">
    <text evidence="5">The sequence shown here is derived from an EMBL/GenBank/DDBJ whole genome shotgun (WGS) entry which is preliminary data.</text>
</comment>
<feature type="transmembrane region" description="Helical" evidence="3">
    <location>
        <begin position="139"/>
        <end position="158"/>
    </location>
</feature>
<dbReference type="GO" id="GO:0005886">
    <property type="term" value="C:plasma membrane"/>
    <property type="evidence" value="ECO:0007669"/>
    <property type="project" value="TreeGrafter"/>
</dbReference>
<keyword evidence="3" id="KW-1133">Transmembrane helix</keyword>
<dbReference type="PROSITE" id="PS50887">
    <property type="entry name" value="GGDEF"/>
    <property type="match status" value="1"/>
</dbReference>
<dbReference type="Gene3D" id="3.30.70.270">
    <property type="match status" value="1"/>
</dbReference>
<proteinExistence type="predicted"/>
<dbReference type="Proteomes" id="UP000248395">
    <property type="component" value="Unassembled WGS sequence"/>
</dbReference>
<dbReference type="GO" id="GO:0043709">
    <property type="term" value="P:cell adhesion involved in single-species biofilm formation"/>
    <property type="evidence" value="ECO:0007669"/>
    <property type="project" value="TreeGrafter"/>
</dbReference>
<accession>A0A318IUW7</accession>
<dbReference type="InterPro" id="IPR000160">
    <property type="entry name" value="GGDEF_dom"/>
</dbReference>
<reference evidence="5 6" key="1">
    <citation type="submission" date="2018-05" db="EMBL/GenBank/DDBJ databases">
        <title>Genomic Encyclopedia of Type Strains, Phase IV (KMG-IV): sequencing the most valuable type-strain genomes for metagenomic binning, comparative biology and taxonomic classification.</title>
        <authorList>
            <person name="Goeker M."/>
        </authorList>
    </citation>
    <scope>NUCLEOTIDE SEQUENCE [LARGE SCALE GENOMIC DNA]</scope>
    <source>
        <strain evidence="5 6">DSM 25134</strain>
    </source>
</reference>
<feature type="transmembrane region" description="Helical" evidence="3">
    <location>
        <begin position="165"/>
        <end position="184"/>
    </location>
</feature>
<dbReference type="SUPFAM" id="SSF55073">
    <property type="entry name" value="Nucleotide cyclase"/>
    <property type="match status" value="1"/>
</dbReference>
<dbReference type="GO" id="GO:1902201">
    <property type="term" value="P:negative regulation of bacterial-type flagellum-dependent cell motility"/>
    <property type="evidence" value="ECO:0007669"/>
    <property type="project" value="TreeGrafter"/>
</dbReference>
<evidence type="ECO:0000259" key="4">
    <source>
        <dbReference type="PROSITE" id="PS50887"/>
    </source>
</evidence>
<keyword evidence="3" id="KW-0812">Transmembrane</keyword>
<name>A0A318IUW7_9NEIS</name>
<evidence type="ECO:0000256" key="2">
    <source>
        <dbReference type="ARBA" id="ARBA00034247"/>
    </source>
</evidence>
<feature type="transmembrane region" description="Helical" evidence="3">
    <location>
        <begin position="109"/>
        <end position="127"/>
    </location>
</feature>
<dbReference type="InterPro" id="IPR050469">
    <property type="entry name" value="Diguanylate_Cyclase"/>
</dbReference>